<protein>
    <submittedName>
        <fullName evidence="1">Uncharacterized protein</fullName>
    </submittedName>
</protein>
<proteinExistence type="predicted"/>
<dbReference type="Proteomes" id="UP000176609">
    <property type="component" value="Unassembled WGS sequence"/>
</dbReference>
<organism evidence="1 2">
    <name type="scientific">Candidatus Gottesmanbacteria bacterium RIFCSPLOWO2_01_FULL_39_12b</name>
    <dbReference type="NCBI Taxonomy" id="1798388"/>
    <lineage>
        <taxon>Bacteria</taxon>
        <taxon>Candidatus Gottesmaniibacteriota</taxon>
    </lineage>
</organism>
<reference evidence="1 2" key="1">
    <citation type="journal article" date="2016" name="Nat. Commun.">
        <title>Thousands of microbial genomes shed light on interconnected biogeochemical processes in an aquifer system.</title>
        <authorList>
            <person name="Anantharaman K."/>
            <person name="Brown C.T."/>
            <person name="Hug L.A."/>
            <person name="Sharon I."/>
            <person name="Castelle C.J."/>
            <person name="Probst A.J."/>
            <person name="Thomas B.C."/>
            <person name="Singh A."/>
            <person name="Wilkins M.J."/>
            <person name="Karaoz U."/>
            <person name="Brodie E.L."/>
            <person name="Williams K.H."/>
            <person name="Hubbard S.S."/>
            <person name="Banfield J.F."/>
        </authorList>
    </citation>
    <scope>NUCLEOTIDE SEQUENCE [LARGE SCALE GENOMIC DNA]</scope>
</reference>
<name>A0A1F6AM11_9BACT</name>
<gene>
    <name evidence="1" type="ORF">A2960_05205</name>
</gene>
<sequence length="95" mass="11318">MFYHPDPDNPSLEVFDTADELVSMLLLHNKIVRRGAFYDVLGRTFQGREELEREIREKKRNVIFLTLSDSLYRLQNVLNISWSIFSLSFIDKYFV</sequence>
<evidence type="ECO:0000313" key="1">
    <source>
        <dbReference type="EMBL" id="OGG25718.1"/>
    </source>
</evidence>
<dbReference type="EMBL" id="MFJR01000015">
    <property type="protein sequence ID" value="OGG25718.1"/>
    <property type="molecule type" value="Genomic_DNA"/>
</dbReference>
<evidence type="ECO:0000313" key="2">
    <source>
        <dbReference type="Proteomes" id="UP000176609"/>
    </source>
</evidence>
<accession>A0A1F6AM11</accession>
<comment type="caution">
    <text evidence="1">The sequence shown here is derived from an EMBL/GenBank/DDBJ whole genome shotgun (WGS) entry which is preliminary data.</text>
</comment>
<dbReference type="AlphaFoldDB" id="A0A1F6AM11"/>